<feature type="transmembrane region" description="Helical" evidence="6">
    <location>
        <begin position="370"/>
        <end position="392"/>
    </location>
</feature>
<gene>
    <name evidence="8" type="ORF">TT172_LOCUS3694</name>
</gene>
<evidence type="ECO:0000256" key="5">
    <source>
        <dbReference type="SAM" id="MobiDB-lite"/>
    </source>
</evidence>
<reference evidence="8 9" key="1">
    <citation type="submission" date="2018-04" db="EMBL/GenBank/DDBJ databases">
        <authorList>
            <person name="Huttner S."/>
            <person name="Dainat J."/>
        </authorList>
    </citation>
    <scope>NUCLEOTIDE SEQUENCE [LARGE SCALE GENOMIC DNA]</scope>
</reference>
<evidence type="ECO:0000256" key="3">
    <source>
        <dbReference type="ARBA" id="ARBA00022989"/>
    </source>
</evidence>
<dbReference type="AlphaFoldDB" id="A0A3S4D381"/>
<feature type="compositionally biased region" description="Basic and acidic residues" evidence="5">
    <location>
        <begin position="489"/>
        <end position="503"/>
    </location>
</feature>
<dbReference type="PROSITE" id="PS50053">
    <property type="entry name" value="UBIQUITIN_2"/>
    <property type="match status" value="1"/>
</dbReference>
<keyword evidence="2 6" id="KW-0812">Transmembrane</keyword>
<dbReference type="SUPFAM" id="SSF54236">
    <property type="entry name" value="Ubiquitin-like"/>
    <property type="match status" value="1"/>
</dbReference>
<dbReference type="Proteomes" id="UP000289323">
    <property type="component" value="Unassembled WGS sequence"/>
</dbReference>
<evidence type="ECO:0000256" key="6">
    <source>
        <dbReference type="SAM" id="Phobius"/>
    </source>
</evidence>
<dbReference type="GO" id="GO:0030968">
    <property type="term" value="P:endoplasmic reticulum unfolded protein response"/>
    <property type="evidence" value="ECO:0007669"/>
    <property type="project" value="TreeGrafter"/>
</dbReference>
<dbReference type="EMBL" id="OUUZ01000008">
    <property type="protein sequence ID" value="SPQ21275.1"/>
    <property type="molecule type" value="Genomic_DNA"/>
</dbReference>
<organism evidence="8 9">
    <name type="scientific">Thermothielavioides terrestris</name>
    <dbReference type="NCBI Taxonomy" id="2587410"/>
    <lineage>
        <taxon>Eukaryota</taxon>
        <taxon>Fungi</taxon>
        <taxon>Dikarya</taxon>
        <taxon>Ascomycota</taxon>
        <taxon>Pezizomycotina</taxon>
        <taxon>Sordariomycetes</taxon>
        <taxon>Sordariomycetidae</taxon>
        <taxon>Sordariales</taxon>
        <taxon>Chaetomiaceae</taxon>
        <taxon>Thermothielavioides</taxon>
    </lineage>
</organism>
<dbReference type="InterPro" id="IPR039751">
    <property type="entry name" value="HERPUD1/2"/>
</dbReference>
<dbReference type="Gene3D" id="3.10.20.90">
    <property type="entry name" value="Phosphatidylinositol 3-kinase Catalytic Subunit, Chain A, domain 1"/>
    <property type="match status" value="1"/>
</dbReference>
<feature type="region of interest" description="Disordered" evidence="5">
    <location>
        <begin position="168"/>
        <end position="210"/>
    </location>
</feature>
<dbReference type="PANTHER" id="PTHR12943">
    <property type="entry name" value="HOMOCYSTEINE-RESPONSIVE ENDOPLASMIC RETICULUM-RESIDENT UNIQUITIN-LIKE DOMAIN HERPUD PROTEIN FAMILY MEMBER"/>
    <property type="match status" value="1"/>
</dbReference>
<evidence type="ECO:0000259" key="7">
    <source>
        <dbReference type="PROSITE" id="PS50053"/>
    </source>
</evidence>
<evidence type="ECO:0000313" key="8">
    <source>
        <dbReference type="EMBL" id="SPQ21275.1"/>
    </source>
</evidence>
<keyword evidence="3 6" id="KW-1133">Transmembrane helix</keyword>
<feature type="compositionally biased region" description="Low complexity" evidence="5">
    <location>
        <begin position="195"/>
        <end position="210"/>
    </location>
</feature>
<feature type="region of interest" description="Disordered" evidence="5">
    <location>
        <begin position="411"/>
        <end position="440"/>
    </location>
</feature>
<feature type="region of interest" description="Disordered" evidence="5">
    <location>
        <begin position="489"/>
        <end position="546"/>
    </location>
</feature>
<dbReference type="PANTHER" id="PTHR12943:SF27">
    <property type="entry name" value="HOMOCYSTEINE-INDUCED ENDOPLASMIC RETICULUM PROTEIN, ISOFORM A"/>
    <property type="match status" value="1"/>
</dbReference>
<name>A0A3S4D381_9PEZI</name>
<feature type="compositionally biased region" description="Low complexity" evidence="5">
    <location>
        <begin position="415"/>
        <end position="431"/>
    </location>
</feature>
<comment type="subcellular location">
    <subcellularLocation>
        <location evidence="1">Membrane</location>
    </subcellularLocation>
</comment>
<sequence>MAEERSGSAPPPASQSEAPLAVNLQILSPSAGVGSLRFPDLPASTTVRQLKDKIRESLPRRPPDDHQRLIHRGRLLARETDSLLDILGEETPGAVPRAPGAAGPLFATDLYDAARGADANRALGAMMNAMDRHTAAVPPANVAADLANFNFNAPIQPIQPGVTTPIFPGPSRNASRAATPDVPSVTSASRGSAVAPGMQQPQAQTQTQGPPEVYILSSPTGPRGLLIHSASEMYTTPAARPLPWVSGVYRPIAQAPPEIHRPELQMQQGEGQAHLQFTVPPAQQHEPPAPLIQQQPLPQPPNEQPPAIRRRPVAAPAQPEPARPAPQVNHPVNPGAGALAAAIWPHIWLIVRLAAFTWWFSYTNPSWERWLSLALAFIIVVAINTGIFNGMVNQAFHPVREQLEGLIPFADPDRQQQQPNQQANGGVNPPGRNAATPDPAQTAARLVAQRRMQNRNWLRDQVRRIERAGILFLASFAPGVAERHIQQLEERERAERRAAEEARAAAAAAAAAQQQAGSEPGPGPAENQEQERVPDGLAQQQPAQAA</sequence>
<feature type="compositionally biased region" description="Low complexity" evidence="5">
    <location>
        <begin position="504"/>
        <end position="516"/>
    </location>
</feature>
<dbReference type="InterPro" id="IPR000626">
    <property type="entry name" value="Ubiquitin-like_dom"/>
</dbReference>
<keyword evidence="4 6" id="KW-0472">Membrane</keyword>
<accession>A0A3S4D381</accession>
<evidence type="ECO:0000256" key="2">
    <source>
        <dbReference type="ARBA" id="ARBA00022692"/>
    </source>
</evidence>
<proteinExistence type="predicted"/>
<feature type="transmembrane region" description="Helical" evidence="6">
    <location>
        <begin position="336"/>
        <end position="358"/>
    </location>
</feature>
<protein>
    <submittedName>
        <fullName evidence="8">943e2492-95c5-4913-b627-339a3e94c0c7</fullName>
    </submittedName>
</protein>
<dbReference type="GO" id="GO:0016020">
    <property type="term" value="C:membrane"/>
    <property type="evidence" value="ECO:0007669"/>
    <property type="project" value="UniProtKB-SubCell"/>
</dbReference>
<evidence type="ECO:0000256" key="1">
    <source>
        <dbReference type="ARBA" id="ARBA00004370"/>
    </source>
</evidence>
<feature type="region of interest" description="Disordered" evidence="5">
    <location>
        <begin position="281"/>
        <end position="308"/>
    </location>
</feature>
<dbReference type="InterPro" id="IPR029071">
    <property type="entry name" value="Ubiquitin-like_domsf"/>
</dbReference>
<feature type="domain" description="Ubiquitin-like" evidence="7">
    <location>
        <begin position="20"/>
        <end position="76"/>
    </location>
</feature>
<evidence type="ECO:0000313" key="9">
    <source>
        <dbReference type="Proteomes" id="UP000289323"/>
    </source>
</evidence>
<evidence type="ECO:0000256" key="4">
    <source>
        <dbReference type="ARBA" id="ARBA00023136"/>
    </source>
</evidence>